<dbReference type="EMBL" id="CP088156">
    <property type="protein sequence ID" value="UFZ05491.1"/>
    <property type="molecule type" value="Genomic_DNA"/>
</dbReference>
<protein>
    <recommendedName>
        <fullName evidence="5">SMODS and SLOG-associating 2TM effector domain-containing protein</fullName>
    </recommendedName>
</protein>
<proteinExistence type="predicted"/>
<sequence>MSWLAQKLVDLVDAVNGFTADIFWQAITSTPVLVIIAAVAVVSFAVAHFPFVDRLYPPLAAFEKAASIVAILAFAALLYLVGYKASDTRAELKRVKNDLVWTQFQLGAQERAAEDAETLKREADASASDARGKLSEYQAKFGDDPNAALCRPRAGVVEWVHQLQRRPHATGGAFGARRGAAARLRATGEERR</sequence>
<organism evidence="3 4">
    <name type="scientific">Bradyrhizobium ontarionense</name>
    <dbReference type="NCBI Taxonomy" id="2898149"/>
    <lineage>
        <taxon>Bacteria</taxon>
        <taxon>Pseudomonadati</taxon>
        <taxon>Pseudomonadota</taxon>
        <taxon>Alphaproteobacteria</taxon>
        <taxon>Hyphomicrobiales</taxon>
        <taxon>Nitrobacteraceae</taxon>
        <taxon>Bradyrhizobium</taxon>
    </lineage>
</organism>
<keyword evidence="2" id="KW-1133">Transmembrane helix</keyword>
<feature type="transmembrane region" description="Helical" evidence="2">
    <location>
        <begin position="64"/>
        <end position="83"/>
    </location>
</feature>
<evidence type="ECO:0000313" key="4">
    <source>
        <dbReference type="Proteomes" id="UP001431010"/>
    </source>
</evidence>
<keyword evidence="4" id="KW-1185">Reference proteome</keyword>
<evidence type="ECO:0000313" key="3">
    <source>
        <dbReference type="EMBL" id="UFZ05491.1"/>
    </source>
</evidence>
<feature type="transmembrane region" description="Helical" evidence="2">
    <location>
        <begin position="32"/>
        <end position="52"/>
    </location>
</feature>
<evidence type="ECO:0000256" key="2">
    <source>
        <dbReference type="SAM" id="Phobius"/>
    </source>
</evidence>
<keyword evidence="2" id="KW-0812">Transmembrane</keyword>
<reference evidence="3" key="1">
    <citation type="journal article" date="2024" name="Antonie Van Leeuwenhoek">
        <title>Bradyrhizobium ontarionense sp. nov., a novel bacterial symbiont isolated from Aeschynomene indica (Indian jointvetch), harbours photosynthesis, nitrogen fixation and nitrous oxide (N2O) reductase genes.</title>
        <authorList>
            <person name="Bromfield E.S.P."/>
            <person name="Cloutier S."/>
        </authorList>
    </citation>
    <scope>NUCLEOTIDE SEQUENCE</scope>
    <source>
        <strain evidence="3">A19</strain>
    </source>
</reference>
<name>A0ABY3RDM8_9BRAD</name>
<keyword evidence="2" id="KW-0472">Membrane</keyword>
<dbReference type="RefSeq" id="WP_231323646.1">
    <property type="nucleotide sequence ID" value="NZ_CP088156.1"/>
</dbReference>
<feature type="region of interest" description="Disordered" evidence="1">
    <location>
        <begin position="170"/>
        <end position="192"/>
    </location>
</feature>
<accession>A0ABY3RDM8</accession>
<evidence type="ECO:0008006" key="5">
    <source>
        <dbReference type="Google" id="ProtNLM"/>
    </source>
</evidence>
<dbReference type="Proteomes" id="UP001431010">
    <property type="component" value="Chromosome"/>
</dbReference>
<gene>
    <name evidence="3" type="ORF">LQG66_04005</name>
</gene>
<evidence type="ECO:0000256" key="1">
    <source>
        <dbReference type="SAM" id="MobiDB-lite"/>
    </source>
</evidence>
<feature type="compositionally biased region" description="Low complexity" evidence="1">
    <location>
        <begin position="170"/>
        <end position="185"/>
    </location>
</feature>